<dbReference type="Gene3D" id="2.30.30.760">
    <property type="match status" value="1"/>
</dbReference>
<evidence type="ECO:0000259" key="5">
    <source>
        <dbReference type="SMART" id="SM00858"/>
    </source>
</evidence>
<dbReference type="Proteomes" id="UP000585681">
    <property type="component" value="Unassembled WGS sequence"/>
</dbReference>
<keyword evidence="6" id="KW-0966">Cell projection</keyword>
<evidence type="ECO:0000256" key="4">
    <source>
        <dbReference type="RuleBase" id="RU362063"/>
    </source>
</evidence>
<name>A0A840CFD5_9RHOB</name>
<evidence type="ECO:0000313" key="7">
    <source>
        <dbReference type="Proteomes" id="UP000585681"/>
    </source>
</evidence>
<evidence type="ECO:0000256" key="3">
    <source>
        <dbReference type="ARBA" id="ARBA00022764"/>
    </source>
</evidence>
<evidence type="ECO:0000313" key="6">
    <source>
        <dbReference type="EMBL" id="MBB4021476.1"/>
    </source>
</evidence>
<proteinExistence type="inferred from homology"/>
<dbReference type="SMART" id="SM00858">
    <property type="entry name" value="SAF"/>
    <property type="match status" value="1"/>
</dbReference>
<accession>A0A840CFD5</accession>
<dbReference type="GO" id="GO:0044780">
    <property type="term" value="P:bacterial-type flagellum assembly"/>
    <property type="evidence" value="ECO:0007669"/>
    <property type="project" value="InterPro"/>
</dbReference>
<keyword evidence="3 4" id="KW-0574">Periplasm</keyword>
<dbReference type="RefSeq" id="WP_054537655.1">
    <property type="nucleotide sequence ID" value="NZ_JACIEQ010000001.1"/>
</dbReference>
<dbReference type="PANTHER" id="PTHR36307:SF1">
    <property type="entry name" value="FLAGELLA BASAL BODY P-RING FORMATION PROTEIN FLGA"/>
    <property type="match status" value="1"/>
</dbReference>
<keyword evidence="6" id="KW-0969">Cilium</keyword>
<reference evidence="6" key="1">
    <citation type="submission" date="2020-08" db="EMBL/GenBank/DDBJ databases">
        <title>Genomic Encyclopedia of Type Strains, Phase IV (KMG-IV): sequencing the most valuable type-strain genomes for metagenomic binning, comparative biology and taxonomic classification.</title>
        <authorList>
            <person name="Goeker M."/>
        </authorList>
    </citation>
    <scope>NUCLEOTIDE SEQUENCE [LARGE SCALE GENOMIC DNA]</scope>
    <source>
        <strain evidence="6">DSM 105040</strain>
    </source>
</reference>
<comment type="subcellular location">
    <subcellularLocation>
        <location evidence="1 4">Periplasm</location>
    </subcellularLocation>
</comment>
<dbReference type="InterPro" id="IPR039246">
    <property type="entry name" value="Flagellar_FlgA"/>
</dbReference>
<comment type="similarity">
    <text evidence="4">Belongs to the FlgA family.</text>
</comment>
<sequence>MRLCLLLLLLAAPAGADTLVAARTIRAMAILGPQDLALIAAPVPGALTRPEEVIGMESRVILYAGRPIRPGDIGPPAIVERNQIVLLHYRQSGLSITTEGRALGRAGAGDVVRVMNLASRTSVTGRVSETGEVFVGNPQHP</sequence>
<gene>
    <name evidence="6" type="ORF">GGR17_001267</name>
</gene>
<dbReference type="EMBL" id="JACIEQ010000001">
    <property type="protein sequence ID" value="MBB4021476.1"/>
    <property type="molecule type" value="Genomic_DNA"/>
</dbReference>
<comment type="function">
    <text evidence="4">Involved in the assembly process of the P-ring formation. It may associate with FlgF on the rod constituting a structure essential for the P-ring assembly or may act as a modulator protein for the P-ring assembly.</text>
</comment>
<evidence type="ECO:0000256" key="2">
    <source>
        <dbReference type="ARBA" id="ARBA00022729"/>
    </source>
</evidence>
<dbReference type="InterPro" id="IPR013974">
    <property type="entry name" value="SAF"/>
</dbReference>
<comment type="caution">
    <text evidence="6">The sequence shown here is derived from an EMBL/GenBank/DDBJ whole genome shotgun (WGS) entry which is preliminary data.</text>
</comment>
<dbReference type="Pfam" id="PF13144">
    <property type="entry name" value="ChapFlgA"/>
    <property type="match status" value="1"/>
</dbReference>
<feature type="domain" description="SAF" evidence="5">
    <location>
        <begin position="16"/>
        <end position="74"/>
    </location>
</feature>
<feature type="chain" id="PRO_5033093649" description="Flagella basal body P-ring formation protein FlgA" evidence="4">
    <location>
        <begin position="17"/>
        <end position="141"/>
    </location>
</feature>
<keyword evidence="4" id="KW-1005">Bacterial flagellum biogenesis</keyword>
<keyword evidence="6" id="KW-0282">Flagellum</keyword>
<keyword evidence="2 4" id="KW-0732">Signal</keyword>
<dbReference type="GO" id="GO:0042597">
    <property type="term" value="C:periplasmic space"/>
    <property type="evidence" value="ECO:0007669"/>
    <property type="project" value="UniProtKB-SubCell"/>
</dbReference>
<dbReference type="PANTHER" id="PTHR36307">
    <property type="entry name" value="FLAGELLA BASAL BODY P-RING FORMATION PROTEIN FLGA"/>
    <property type="match status" value="1"/>
</dbReference>
<dbReference type="AlphaFoldDB" id="A0A840CFD5"/>
<dbReference type="NCBIfam" id="TIGR03170">
    <property type="entry name" value="flgA_cterm"/>
    <property type="match status" value="1"/>
</dbReference>
<evidence type="ECO:0000256" key="1">
    <source>
        <dbReference type="ARBA" id="ARBA00004418"/>
    </source>
</evidence>
<feature type="signal peptide" evidence="4">
    <location>
        <begin position="1"/>
        <end position="16"/>
    </location>
</feature>
<protein>
    <recommendedName>
        <fullName evidence="4">Flagella basal body P-ring formation protein FlgA</fullName>
    </recommendedName>
</protein>
<keyword evidence="7" id="KW-1185">Reference proteome</keyword>
<dbReference type="InterPro" id="IPR017585">
    <property type="entry name" value="SAF_FlgA"/>
</dbReference>
<organism evidence="6 7">
    <name type="scientific">Actibacterium naphthalenivorans</name>
    <dbReference type="NCBI Taxonomy" id="1614693"/>
    <lineage>
        <taxon>Bacteria</taxon>
        <taxon>Pseudomonadati</taxon>
        <taxon>Pseudomonadota</taxon>
        <taxon>Alphaproteobacteria</taxon>
        <taxon>Rhodobacterales</taxon>
        <taxon>Roseobacteraceae</taxon>
        <taxon>Actibacterium</taxon>
    </lineage>
</organism>
<dbReference type="CDD" id="cd11614">
    <property type="entry name" value="SAF_CpaB_FlgA_like"/>
    <property type="match status" value="1"/>
</dbReference>